<dbReference type="EMBL" id="CM001212">
    <property type="protein sequence ID" value="EGP82130.1"/>
    <property type="molecule type" value="Genomic_DNA"/>
</dbReference>
<reference evidence="2 3" key="1">
    <citation type="journal article" date="2011" name="PLoS Genet.">
        <title>Finished genome of the fungal wheat pathogen Mycosphaerella graminicola reveals dispensome structure, chromosome plasticity, and stealth pathogenesis.</title>
        <authorList>
            <person name="Goodwin S.B."/>
            <person name="Ben M'barek S."/>
            <person name="Dhillon B."/>
            <person name="Wittenberg A.H.J."/>
            <person name="Crane C.F."/>
            <person name="Hane J.K."/>
            <person name="Foster A.J."/>
            <person name="Van der Lee T.A.J."/>
            <person name="Grimwood J."/>
            <person name="Aerts A."/>
            <person name="Antoniw J."/>
            <person name="Bailey A."/>
            <person name="Bluhm B."/>
            <person name="Bowler J."/>
            <person name="Bristow J."/>
            <person name="van der Burgt A."/>
            <person name="Canto-Canche B."/>
            <person name="Churchill A.C.L."/>
            <person name="Conde-Ferraez L."/>
            <person name="Cools H.J."/>
            <person name="Coutinho P.M."/>
            <person name="Csukai M."/>
            <person name="Dehal P."/>
            <person name="De Wit P."/>
            <person name="Donzelli B."/>
            <person name="van de Geest H.C."/>
            <person name="van Ham R.C.H.J."/>
            <person name="Hammond-Kosack K.E."/>
            <person name="Henrissat B."/>
            <person name="Kilian A."/>
            <person name="Kobayashi A.K."/>
            <person name="Koopmann E."/>
            <person name="Kourmpetis Y."/>
            <person name="Kuzniar A."/>
            <person name="Lindquist E."/>
            <person name="Lombard V."/>
            <person name="Maliepaard C."/>
            <person name="Martins N."/>
            <person name="Mehrabi R."/>
            <person name="Nap J.P.H."/>
            <person name="Ponomarenko A."/>
            <person name="Rudd J.J."/>
            <person name="Salamov A."/>
            <person name="Schmutz J."/>
            <person name="Schouten H.J."/>
            <person name="Shapiro H."/>
            <person name="Stergiopoulos I."/>
            <person name="Torriani S.F.F."/>
            <person name="Tu H."/>
            <person name="de Vries R.P."/>
            <person name="Waalwijk C."/>
            <person name="Ware S.B."/>
            <person name="Wiebenga A."/>
            <person name="Zwiers L.-H."/>
            <person name="Oliver R.P."/>
            <person name="Grigoriev I.V."/>
            <person name="Kema G.H.J."/>
        </authorList>
    </citation>
    <scope>NUCLEOTIDE SEQUENCE [LARGE SCALE GENOMIC DNA]</scope>
    <source>
        <strain evidence="3">CBS 115943 / IPO323</strain>
    </source>
</reference>
<sequence>MPPDDFYAIVSAEPNPPHTLTLWQKDLPSQTAILRTDLLQLCTYCRVEMDSPMEGALHCYAHGNLHVSSCFQHWPRELPCIWKEPRTGRFLSSTVPDGGHVAGSHVAADRTQQPPHT</sequence>
<organism evidence="2 3">
    <name type="scientific">Zymoseptoria tritici (strain CBS 115943 / IPO323)</name>
    <name type="common">Speckled leaf blotch fungus</name>
    <name type="synonym">Septoria tritici</name>
    <dbReference type="NCBI Taxonomy" id="336722"/>
    <lineage>
        <taxon>Eukaryota</taxon>
        <taxon>Fungi</taxon>
        <taxon>Dikarya</taxon>
        <taxon>Ascomycota</taxon>
        <taxon>Pezizomycotina</taxon>
        <taxon>Dothideomycetes</taxon>
        <taxon>Dothideomycetidae</taxon>
        <taxon>Mycosphaerellales</taxon>
        <taxon>Mycosphaerellaceae</taxon>
        <taxon>Zymoseptoria</taxon>
    </lineage>
</organism>
<dbReference type="KEGG" id="ztr:MYCGRDRAFT_106639"/>
<keyword evidence="3" id="KW-1185">Reference proteome</keyword>
<accession>F9XRG3</accession>
<evidence type="ECO:0000313" key="3">
    <source>
        <dbReference type="Proteomes" id="UP000008062"/>
    </source>
</evidence>
<dbReference type="AlphaFoldDB" id="F9XRG3"/>
<dbReference type="Proteomes" id="UP000008062">
    <property type="component" value="Chromosome 17"/>
</dbReference>
<proteinExistence type="predicted"/>
<dbReference type="HOGENOM" id="CLU_2086696_0_0_1"/>
<dbReference type="RefSeq" id="XP_003847154.1">
    <property type="nucleotide sequence ID" value="XM_003847106.1"/>
</dbReference>
<dbReference type="InParanoid" id="F9XRG3"/>
<dbReference type="GeneID" id="13399699"/>
<feature type="region of interest" description="Disordered" evidence="1">
    <location>
        <begin position="93"/>
        <end position="117"/>
    </location>
</feature>
<evidence type="ECO:0000256" key="1">
    <source>
        <dbReference type="SAM" id="MobiDB-lite"/>
    </source>
</evidence>
<evidence type="ECO:0000313" key="2">
    <source>
        <dbReference type="EMBL" id="EGP82130.1"/>
    </source>
</evidence>
<gene>
    <name evidence="2" type="ORF">MYCGRDRAFT_106639</name>
</gene>
<name>F9XRG3_ZYMTI</name>
<protein>
    <submittedName>
        <fullName evidence="2">Uncharacterized protein</fullName>
    </submittedName>
</protein>